<comment type="caution">
    <text evidence="3">The sequence shown here is derived from an EMBL/GenBank/DDBJ whole genome shotgun (WGS) entry which is preliminary data.</text>
</comment>
<proteinExistence type="predicted"/>
<gene>
    <name evidence="3" type="ORF">DFP98_11286</name>
</gene>
<reference evidence="3 4" key="1">
    <citation type="submission" date="2018-07" db="EMBL/GenBank/DDBJ databases">
        <title>Genomic Encyclopedia of Type Strains, Phase III (KMG-III): the genomes of soil and plant-associated and newly described type strains.</title>
        <authorList>
            <person name="Whitman W."/>
        </authorList>
    </citation>
    <scope>NUCLEOTIDE SEQUENCE [LARGE SCALE GENOMIC DNA]</scope>
    <source>
        <strain evidence="3 4">CECT 7287</strain>
    </source>
</reference>
<dbReference type="Gene3D" id="3.40.50.2000">
    <property type="entry name" value="Glycogen Phosphorylase B"/>
    <property type="match status" value="1"/>
</dbReference>
<dbReference type="OrthoDB" id="525353at2"/>
<organism evidence="3 4">
    <name type="scientific">Cohnella phaseoli</name>
    <dbReference type="NCBI Taxonomy" id="456490"/>
    <lineage>
        <taxon>Bacteria</taxon>
        <taxon>Bacillati</taxon>
        <taxon>Bacillota</taxon>
        <taxon>Bacilli</taxon>
        <taxon>Bacillales</taxon>
        <taxon>Paenibacillaceae</taxon>
        <taxon>Cohnella</taxon>
    </lineage>
</organism>
<sequence>MKILLVCSDFPYPPNHGLRVDTWGRIKALAELGCKLHLVVCGKQQPDDADIKAVRNYVEEIVLCPRKSKLADALRVTPMQAQSRAELGRIPLADDYDYVLLEGDYVYPILDNPRIRRERAILRVHNDEAVYFKALARSATSLLHKLYYRMESGKFAALQKKMRTRIDKYLFISNKEFERFRALDPTAQSLFLPPPVDGEAFRVGSFRTRHVVFVGSLFMPNNREAIEWYLAHIHPGLLDVPGYKFVVAGNSRNQGLGWLEAHDLTNVEVHDTPANLEDIYANGYLFVNPMRNGAGVKLKTIEAIQNGLPVVSTSVGCEGTGLIDGEHMLLADEPRHFLGHIRTLLADPAKAQALLEASQHFIRGQYDHKEVLRRYLQSLNVRISS</sequence>
<name>A0A3D9JQR2_9BACL</name>
<dbReference type="GO" id="GO:0016757">
    <property type="term" value="F:glycosyltransferase activity"/>
    <property type="evidence" value="ECO:0007669"/>
    <property type="project" value="UniProtKB-KW"/>
</dbReference>
<dbReference type="PANTHER" id="PTHR12526:SF510">
    <property type="entry name" value="D-INOSITOL 3-PHOSPHATE GLYCOSYLTRANSFERASE"/>
    <property type="match status" value="1"/>
</dbReference>
<dbReference type="Proteomes" id="UP000256977">
    <property type="component" value="Unassembled WGS sequence"/>
</dbReference>
<evidence type="ECO:0000313" key="4">
    <source>
        <dbReference type="Proteomes" id="UP000256977"/>
    </source>
</evidence>
<dbReference type="RefSeq" id="WP_116061662.1">
    <property type="nucleotide sequence ID" value="NZ_QRDZ01000012.1"/>
</dbReference>
<dbReference type="AlphaFoldDB" id="A0A3D9JQR2"/>
<dbReference type="SUPFAM" id="SSF53756">
    <property type="entry name" value="UDP-Glycosyltransferase/glycogen phosphorylase"/>
    <property type="match status" value="1"/>
</dbReference>
<accession>A0A3D9JQR2</accession>
<dbReference type="EMBL" id="QRDZ01000012">
    <property type="protein sequence ID" value="RED76368.1"/>
    <property type="molecule type" value="Genomic_DNA"/>
</dbReference>
<evidence type="ECO:0000256" key="1">
    <source>
        <dbReference type="ARBA" id="ARBA00022676"/>
    </source>
</evidence>
<keyword evidence="4" id="KW-1185">Reference proteome</keyword>
<dbReference type="PANTHER" id="PTHR12526">
    <property type="entry name" value="GLYCOSYLTRANSFERASE"/>
    <property type="match status" value="1"/>
</dbReference>
<protein>
    <submittedName>
        <fullName evidence="3">Glycosyltransferase involved in cell wall biosynthesis</fullName>
    </submittedName>
</protein>
<evidence type="ECO:0000256" key="2">
    <source>
        <dbReference type="ARBA" id="ARBA00022679"/>
    </source>
</evidence>
<dbReference type="Pfam" id="PF13692">
    <property type="entry name" value="Glyco_trans_1_4"/>
    <property type="match status" value="1"/>
</dbReference>
<evidence type="ECO:0000313" key="3">
    <source>
        <dbReference type="EMBL" id="RED76368.1"/>
    </source>
</evidence>
<keyword evidence="1" id="KW-0328">Glycosyltransferase</keyword>
<keyword evidence="2 3" id="KW-0808">Transferase</keyword>
<dbReference type="CDD" id="cd03801">
    <property type="entry name" value="GT4_PimA-like"/>
    <property type="match status" value="1"/>
</dbReference>